<name>A0AC34FSR6_9BILA</name>
<proteinExistence type="predicted"/>
<dbReference type="Proteomes" id="UP000887579">
    <property type="component" value="Unplaced"/>
</dbReference>
<protein>
    <submittedName>
        <fullName evidence="2">FYVE-type domain-containing protein</fullName>
    </submittedName>
</protein>
<reference evidence="2" key="1">
    <citation type="submission" date="2022-11" db="UniProtKB">
        <authorList>
            <consortium name="WormBaseParasite"/>
        </authorList>
    </citation>
    <scope>IDENTIFICATION</scope>
</reference>
<organism evidence="1 2">
    <name type="scientific">Panagrolaimus sp. ES5</name>
    <dbReference type="NCBI Taxonomy" id="591445"/>
    <lineage>
        <taxon>Eukaryota</taxon>
        <taxon>Metazoa</taxon>
        <taxon>Ecdysozoa</taxon>
        <taxon>Nematoda</taxon>
        <taxon>Chromadorea</taxon>
        <taxon>Rhabditida</taxon>
        <taxon>Tylenchina</taxon>
        <taxon>Panagrolaimomorpha</taxon>
        <taxon>Panagrolaimoidea</taxon>
        <taxon>Panagrolaimidae</taxon>
        <taxon>Panagrolaimus</taxon>
    </lineage>
</organism>
<evidence type="ECO:0000313" key="2">
    <source>
        <dbReference type="WBParaSite" id="ES5_v2.g20297.t1"/>
    </source>
</evidence>
<evidence type="ECO:0000313" key="1">
    <source>
        <dbReference type="Proteomes" id="UP000887579"/>
    </source>
</evidence>
<accession>A0AC34FSR6</accession>
<dbReference type="WBParaSite" id="ES5_v2.g20297.t1">
    <property type="protein sequence ID" value="ES5_v2.g20297.t1"/>
    <property type="gene ID" value="ES5_v2.g20297"/>
</dbReference>
<sequence length="218" mass="23969">MPCSNCMTPYTHFRKEHGCSKCAFGFCEKCVSNKIVIPGLNSKPLSVCDSCYAKMTGKEHIPGPNLSRPMDRYERKVGEPKPENWWGEGHPPPSFRRDYANPKKAAASSLNKSNGGGGGSRDDKELLEIQARYAKLKEKPIDEIQNPRIAVTGKNENGEVPTGRKVLDAVTSDSYFPGTSNGNHSTNKNSNAPTVSEIEERLAALRGVPVEVIRKPRL</sequence>